<name>A0A6J1SPF6_FRAOC</name>
<keyword evidence="2" id="KW-0732">Signal</keyword>
<dbReference type="OrthoDB" id="9974421at2759"/>
<dbReference type="InterPro" id="IPR000073">
    <property type="entry name" value="AB_hydrolase_1"/>
</dbReference>
<dbReference type="Proteomes" id="UP000504606">
    <property type="component" value="Unplaced"/>
</dbReference>
<evidence type="ECO:0000259" key="9">
    <source>
        <dbReference type="Pfam" id="PF00561"/>
    </source>
</evidence>
<dbReference type="InterPro" id="IPR029058">
    <property type="entry name" value="AB_hydrolase_fold"/>
</dbReference>
<comment type="similarity">
    <text evidence="1 7">Belongs to the AB hydrolase superfamily. Lipase family.</text>
</comment>
<keyword evidence="4 7" id="KW-0442">Lipid degradation</keyword>
<sequence>MAVVVFRILGACTFLVAAMVLSLYPASTLCSGVLDPAGLARSHGYDAEVHTAQTDDGYLLSVFRVRNLSSAARGAPPVLLVPGLACNAAIWVLLGPGKALAYLLADRGYDVWLTDYRGAMFSRRHVNLSDQDSAFWDFSLDDIGRLDIPAVLRLVLRETGARSLSYVGHSMGASVLSVMASSSPQLADNISHAYMFAPAAYMGHASQPAVYGSADAVSRLHDDLGLFASGEIPLNSWWMRMTIHGVCSTSVASPLCLMVGGVYAGHDSEQINKTAIPFFVDYIPDSISVKSVRHFAQHFGKEHSFRRFDYGLVGNMATYGQNSSPEYNISMSKFPASIYYGSNDFLVNPKDVLEFSMHLPRAIRPPYKVSLDRFNHIDFFLATDAKDLLYNQLMRDMLQDEDHSKMSSMT</sequence>
<dbReference type="PANTHER" id="PTHR11005">
    <property type="entry name" value="LYSOSOMAL ACID LIPASE-RELATED"/>
    <property type="match status" value="1"/>
</dbReference>
<feature type="active site" description="Charge relay system" evidence="8">
    <location>
        <position position="376"/>
    </location>
</feature>
<dbReference type="GeneID" id="113208439"/>
<dbReference type="GO" id="GO:0016042">
    <property type="term" value="P:lipid catabolic process"/>
    <property type="evidence" value="ECO:0007669"/>
    <property type="project" value="UniProtKB-KW"/>
</dbReference>
<feature type="active site" description="Charge relay system" evidence="8">
    <location>
        <position position="344"/>
    </location>
</feature>
<dbReference type="GO" id="GO:0016788">
    <property type="term" value="F:hydrolase activity, acting on ester bonds"/>
    <property type="evidence" value="ECO:0007669"/>
    <property type="project" value="InterPro"/>
</dbReference>
<dbReference type="SUPFAM" id="SSF53474">
    <property type="entry name" value="alpha/beta-Hydrolases"/>
    <property type="match status" value="1"/>
</dbReference>
<dbReference type="FunFam" id="3.40.50.1820:FF:000057">
    <property type="entry name" value="Lipase"/>
    <property type="match status" value="1"/>
</dbReference>
<protein>
    <recommendedName>
        <fullName evidence="7">Lipase</fullName>
    </recommendedName>
</protein>
<dbReference type="Pfam" id="PF00561">
    <property type="entry name" value="Abhydrolase_1"/>
    <property type="match status" value="1"/>
</dbReference>
<accession>A0A6J1SPF6</accession>
<dbReference type="KEGG" id="foc:113208439"/>
<reference evidence="11" key="1">
    <citation type="submission" date="2025-08" db="UniProtKB">
        <authorList>
            <consortium name="RefSeq"/>
        </authorList>
    </citation>
    <scope>IDENTIFICATION</scope>
    <source>
        <tissue evidence="11">Whole organism</tissue>
    </source>
</reference>
<evidence type="ECO:0000256" key="3">
    <source>
        <dbReference type="ARBA" id="ARBA00022801"/>
    </source>
</evidence>
<evidence type="ECO:0000256" key="2">
    <source>
        <dbReference type="ARBA" id="ARBA00022729"/>
    </source>
</evidence>
<keyword evidence="3 7" id="KW-0378">Hydrolase</keyword>
<dbReference type="AlphaFoldDB" id="A0A6J1SPF6"/>
<evidence type="ECO:0000256" key="8">
    <source>
        <dbReference type="PIRSR" id="PIRSR000862-1"/>
    </source>
</evidence>
<keyword evidence="10" id="KW-1185">Reference proteome</keyword>
<dbReference type="RefSeq" id="XP_026281210.1">
    <property type="nucleotide sequence ID" value="XM_026425425.2"/>
</dbReference>
<gene>
    <name evidence="11" type="primary">LOC113208439</name>
</gene>
<evidence type="ECO:0000256" key="1">
    <source>
        <dbReference type="ARBA" id="ARBA00010701"/>
    </source>
</evidence>
<feature type="domain" description="AB hydrolase-1" evidence="9">
    <location>
        <begin position="76"/>
        <end position="356"/>
    </location>
</feature>
<keyword evidence="5" id="KW-0443">Lipid metabolism</keyword>
<evidence type="ECO:0000313" key="11">
    <source>
        <dbReference type="RefSeq" id="XP_026281210.1"/>
    </source>
</evidence>
<dbReference type="Gene3D" id="3.40.50.1820">
    <property type="entry name" value="alpha/beta hydrolase"/>
    <property type="match status" value="1"/>
</dbReference>
<keyword evidence="6" id="KW-0325">Glycoprotein</keyword>
<evidence type="ECO:0000256" key="6">
    <source>
        <dbReference type="ARBA" id="ARBA00023180"/>
    </source>
</evidence>
<evidence type="ECO:0000256" key="5">
    <source>
        <dbReference type="ARBA" id="ARBA00023098"/>
    </source>
</evidence>
<evidence type="ECO:0000256" key="7">
    <source>
        <dbReference type="PIRNR" id="PIRNR000862"/>
    </source>
</evidence>
<evidence type="ECO:0000256" key="4">
    <source>
        <dbReference type="ARBA" id="ARBA00022963"/>
    </source>
</evidence>
<feature type="active site" description="Nucleophile" evidence="8">
    <location>
        <position position="170"/>
    </location>
</feature>
<dbReference type="InterPro" id="IPR025483">
    <property type="entry name" value="Lipase_euk"/>
</dbReference>
<dbReference type="PIRSF" id="PIRSF000862">
    <property type="entry name" value="Steryl_ester_lip"/>
    <property type="match status" value="1"/>
</dbReference>
<proteinExistence type="inferred from homology"/>
<evidence type="ECO:0000313" key="10">
    <source>
        <dbReference type="Proteomes" id="UP000504606"/>
    </source>
</evidence>
<organism evidence="10 11">
    <name type="scientific">Frankliniella occidentalis</name>
    <name type="common">Western flower thrips</name>
    <name type="synonym">Euthrips occidentalis</name>
    <dbReference type="NCBI Taxonomy" id="133901"/>
    <lineage>
        <taxon>Eukaryota</taxon>
        <taxon>Metazoa</taxon>
        <taxon>Ecdysozoa</taxon>
        <taxon>Arthropoda</taxon>
        <taxon>Hexapoda</taxon>
        <taxon>Insecta</taxon>
        <taxon>Pterygota</taxon>
        <taxon>Neoptera</taxon>
        <taxon>Paraneoptera</taxon>
        <taxon>Thysanoptera</taxon>
        <taxon>Terebrantia</taxon>
        <taxon>Thripoidea</taxon>
        <taxon>Thripidae</taxon>
        <taxon>Frankliniella</taxon>
    </lineage>
</organism>